<evidence type="ECO:0000313" key="7">
    <source>
        <dbReference type="EMBL" id="MFC5517828.1"/>
    </source>
</evidence>
<keyword evidence="8" id="KW-1185">Reference proteome</keyword>
<evidence type="ECO:0000256" key="4">
    <source>
        <dbReference type="ARBA" id="ARBA00022777"/>
    </source>
</evidence>
<reference evidence="8" key="1">
    <citation type="journal article" date="2019" name="Int. J. Syst. Evol. Microbiol.">
        <title>The Global Catalogue of Microorganisms (GCM) 10K type strain sequencing project: providing services to taxonomists for standard genome sequencing and annotation.</title>
        <authorList>
            <consortium name="The Broad Institute Genomics Platform"/>
            <consortium name="The Broad Institute Genome Sequencing Center for Infectious Disease"/>
            <person name="Wu L."/>
            <person name="Ma J."/>
        </authorList>
    </citation>
    <scope>NUCLEOTIDE SEQUENCE [LARGE SCALE GENOMIC DNA]</scope>
    <source>
        <strain evidence="8">KACC 12633</strain>
    </source>
</reference>
<feature type="domain" description="Aminoglycoside phosphotransferase" evidence="6">
    <location>
        <begin position="27"/>
        <end position="249"/>
    </location>
</feature>
<protein>
    <submittedName>
        <fullName evidence="7">Phosphotransferase family protein</fullName>
    </submittedName>
</protein>
<comment type="similarity">
    <text evidence="1">Belongs to the methylthioribose kinase family.</text>
</comment>
<dbReference type="PANTHER" id="PTHR34273">
    <property type="entry name" value="METHYLTHIORIBOSE KINASE"/>
    <property type="match status" value="1"/>
</dbReference>
<dbReference type="Pfam" id="PF01636">
    <property type="entry name" value="APH"/>
    <property type="match status" value="1"/>
</dbReference>
<evidence type="ECO:0000256" key="3">
    <source>
        <dbReference type="ARBA" id="ARBA00022741"/>
    </source>
</evidence>
<keyword evidence="5" id="KW-0067">ATP-binding</keyword>
<dbReference type="RefSeq" id="WP_266345217.1">
    <property type="nucleotide sequence ID" value="NZ_JAPKNH010000007.1"/>
</dbReference>
<accession>A0ABW0PZN3</accession>
<name>A0ABW0PZN3_9HYPH</name>
<sequence>METIDRELAAWLAHAGLVDDPDTIFAEPLTGGVASDIWRVEAGGRTFAVKRALAKMRVARDWRAPVSRNGTEVEWLLEAGRIVPGAVPHVLAHDASIGAFAMDFLRPEDHPVWKAELRAGRADPVFAAAVGRAIATIHSATAYSDTLAARFDTDTIFHSIRLEPYLEATAEAHPDLAPQLMSLSRETLATKIALVHGDVSPKNILVGPKGPVFLDAECAWYGDPAFDPAFCLNQLLLKCLWVPASREAYLACFDALAGAYLDAVDWEPRDKVEARVARLLPGLFLARVDGKSPAEYITNDEDRDRVRRVARPLIATPPTSLAVIRDAWEEELLK</sequence>
<keyword evidence="3" id="KW-0547">Nucleotide-binding</keyword>
<proteinExistence type="inferred from homology"/>
<evidence type="ECO:0000259" key="6">
    <source>
        <dbReference type="Pfam" id="PF01636"/>
    </source>
</evidence>
<organism evidence="7 8">
    <name type="scientific">Kaistia terrae</name>
    <dbReference type="NCBI Taxonomy" id="537017"/>
    <lineage>
        <taxon>Bacteria</taxon>
        <taxon>Pseudomonadati</taxon>
        <taxon>Pseudomonadota</taxon>
        <taxon>Alphaproteobacteria</taxon>
        <taxon>Hyphomicrobiales</taxon>
        <taxon>Kaistiaceae</taxon>
        <taxon>Kaistia</taxon>
    </lineage>
</organism>
<dbReference type="PANTHER" id="PTHR34273:SF2">
    <property type="entry name" value="METHYLTHIORIBOSE KINASE"/>
    <property type="match status" value="1"/>
</dbReference>
<dbReference type="Proteomes" id="UP001596150">
    <property type="component" value="Unassembled WGS sequence"/>
</dbReference>
<gene>
    <name evidence="7" type="ORF">ACFPP9_18765</name>
</gene>
<dbReference type="InterPro" id="IPR002575">
    <property type="entry name" value="Aminoglycoside_PTrfase"/>
</dbReference>
<keyword evidence="2" id="KW-0808">Transferase</keyword>
<evidence type="ECO:0000313" key="8">
    <source>
        <dbReference type="Proteomes" id="UP001596150"/>
    </source>
</evidence>
<evidence type="ECO:0000256" key="1">
    <source>
        <dbReference type="ARBA" id="ARBA00010165"/>
    </source>
</evidence>
<dbReference type="Gene3D" id="3.90.1200.10">
    <property type="match status" value="1"/>
</dbReference>
<keyword evidence="4" id="KW-0418">Kinase</keyword>
<comment type="caution">
    <text evidence="7">The sequence shown here is derived from an EMBL/GenBank/DDBJ whole genome shotgun (WGS) entry which is preliminary data.</text>
</comment>
<dbReference type="Gene3D" id="3.30.200.20">
    <property type="entry name" value="Phosphorylase Kinase, domain 1"/>
    <property type="match status" value="1"/>
</dbReference>
<dbReference type="SUPFAM" id="SSF56112">
    <property type="entry name" value="Protein kinase-like (PK-like)"/>
    <property type="match status" value="1"/>
</dbReference>
<evidence type="ECO:0000256" key="5">
    <source>
        <dbReference type="ARBA" id="ARBA00022840"/>
    </source>
</evidence>
<dbReference type="InterPro" id="IPR011009">
    <property type="entry name" value="Kinase-like_dom_sf"/>
</dbReference>
<dbReference type="EMBL" id="JBHSML010000012">
    <property type="protein sequence ID" value="MFC5517828.1"/>
    <property type="molecule type" value="Genomic_DNA"/>
</dbReference>
<evidence type="ECO:0000256" key="2">
    <source>
        <dbReference type="ARBA" id="ARBA00022679"/>
    </source>
</evidence>